<dbReference type="PANTHER" id="PTHR35790">
    <property type="entry name" value="HTH-TYPE TRANSCRIPTIONAL REGULATOR PCHR"/>
    <property type="match status" value="1"/>
</dbReference>
<gene>
    <name evidence="5" type="ORF">HJ536_20145</name>
</gene>
<dbReference type="Gene3D" id="1.10.10.10">
    <property type="entry name" value="Winged helix-like DNA-binding domain superfamily/Winged helix DNA-binding domain"/>
    <property type="match status" value="1"/>
</dbReference>
<evidence type="ECO:0000259" key="4">
    <source>
        <dbReference type="PROSITE" id="PS50995"/>
    </source>
</evidence>
<evidence type="ECO:0000256" key="3">
    <source>
        <dbReference type="ARBA" id="ARBA00023163"/>
    </source>
</evidence>
<dbReference type="GO" id="GO:0003677">
    <property type="term" value="F:DNA binding"/>
    <property type="evidence" value="ECO:0007669"/>
    <property type="project" value="UniProtKB-KW"/>
</dbReference>
<evidence type="ECO:0000313" key="5">
    <source>
        <dbReference type="EMBL" id="NVO25669.1"/>
    </source>
</evidence>
<dbReference type="SMART" id="SM00347">
    <property type="entry name" value="HTH_MARR"/>
    <property type="match status" value="1"/>
</dbReference>
<feature type="domain" description="HTH marR-type" evidence="4">
    <location>
        <begin position="25"/>
        <end position="158"/>
    </location>
</feature>
<protein>
    <submittedName>
        <fullName evidence="5">Winged helix-turn-helix transcriptional regulator</fullName>
    </submittedName>
</protein>
<evidence type="ECO:0000256" key="1">
    <source>
        <dbReference type="ARBA" id="ARBA00023015"/>
    </source>
</evidence>
<reference evidence="5 6" key="1">
    <citation type="submission" date="2020-04" db="EMBL/GenBank/DDBJ databases">
        <title>Donghicola sp., a member of the Rhodobacteraceae family isolated from mangrove forest in Thailand.</title>
        <authorList>
            <person name="Charoenyingcharoen P."/>
            <person name="Yukphan P."/>
        </authorList>
    </citation>
    <scope>NUCLEOTIDE SEQUENCE [LARGE SCALE GENOMIC DNA]</scope>
    <source>
        <strain evidence="5 6">B5-SW-15</strain>
    </source>
</reference>
<sequence length="165" mass="18467">MREQFNARLSSPVFERDGRTLLCVENYAPFLLNAVSSSWQRISGAIYRDQFGLGITDWRVIAMLGIEPDITAQRITEVVKLDKSAVSRSLKSLSESGHVIGHESGPSTRNKTWRLTEFGAQTHADILNIALNNELALVKDIPLADLEICLRVLRKMLENTTALED</sequence>
<dbReference type="InterPro" id="IPR000835">
    <property type="entry name" value="HTH_MarR-typ"/>
</dbReference>
<dbReference type="Pfam" id="PF12802">
    <property type="entry name" value="MarR_2"/>
    <property type="match status" value="1"/>
</dbReference>
<dbReference type="InterPro" id="IPR036388">
    <property type="entry name" value="WH-like_DNA-bd_sf"/>
</dbReference>
<keyword evidence="2" id="KW-0238">DNA-binding</keyword>
<proteinExistence type="predicted"/>
<dbReference type="PANTHER" id="PTHR35790:SF4">
    <property type="entry name" value="HTH-TYPE TRANSCRIPTIONAL REGULATOR PCHR"/>
    <property type="match status" value="1"/>
</dbReference>
<evidence type="ECO:0000313" key="6">
    <source>
        <dbReference type="Proteomes" id="UP000592216"/>
    </source>
</evidence>
<dbReference type="InterPro" id="IPR036390">
    <property type="entry name" value="WH_DNA-bd_sf"/>
</dbReference>
<accession>A0A850QI11</accession>
<dbReference type="PROSITE" id="PS50995">
    <property type="entry name" value="HTH_MARR_2"/>
    <property type="match status" value="1"/>
</dbReference>
<organism evidence="5 6">
    <name type="scientific">Donghicola mangrovi</name>
    <dbReference type="NCBI Taxonomy" id="2729614"/>
    <lineage>
        <taxon>Bacteria</taxon>
        <taxon>Pseudomonadati</taxon>
        <taxon>Pseudomonadota</taxon>
        <taxon>Alphaproteobacteria</taxon>
        <taxon>Rhodobacterales</taxon>
        <taxon>Roseobacteraceae</taxon>
        <taxon>Donghicola</taxon>
    </lineage>
</organism>
<comment type="caution">
    <text evidence="5">The sequence shown here is derived from an EMBL/GenBank/DDBJ whole genome shotgun (WGS) entry which is preliminary data.</text>
</comment>
<keyword evidence="3" id="KW-0804">Transcription</keyword>
<evidence type="ECO:0000256" key="2">
    <source>
        <dbReference type="ARBA" id="ARBA00023125"/>
    </source>
</evidence>
<dbReference type="InterPro" id="IPR052067">
    <property type="entry name" value="Metal_resp_HTH_trans_reg"/>
</dbReference>
<keyword evidence="1" id="KW-0805">Transcription regulation</keyword>
<dbReference type="GO" id="GO:0003700">
    <property type="term" value="F:DNA-binding transcription factor activity"/>
    <property type="evidence" value="ECO:0007669"/>
    <property type="project" value="InterPro"/>
</dbReference>
<name>A0A850QI11_9RHOB</name>
<dbReference type="Proteomes" id="UP000592216">
    <property type="component" value="Unassembled WGS sequence"/>
</dbReference>
<dbReference type="EMBL" id="JABCJE010000021">
    <property type="protein sequence ID" value="NVO25669.1"/>
    <property type="molecule type" value="Genomic_DNA"/>
</dbReference>
<dbReference type="AlphaFoldDB" id="A0A850QI11"/>
<dbReference type="SUPFAM" id="SSF46785">
    <property type="entry name" value="Winged helix' DNA-binding domain"/>
    <property type="match status" value="1"/>
</dbReference>